<protein>
    <recommendedName>
        <fullName evidence="4">Endonuclease/exonuclease/phosphatase domain-containing protein</fullName>
    </recommendedName>
</protein>
<feature type="compositionally biased region" description="Low complexity" evidence="1">
    <location>
        <begin position="363"/>
        <end position="385"/>
    </location>
</feature>
<dbReference type="InterPro" id="IPR036691">
    <property type="entry name" value="Endo/exonu/phosph_ase_sf"/>
</dbReference>
<evidence type="ECO:0000313" key="3">
    <source>
        <dbReference type="Proteomes" id="UP000612055"/>
    </source>
</evidence>
<feature type="compositionally biased region" description="Low complexity" evidence="1">
    <location>
        <begin position="449"/>
        <end position="465"/>
    </location>
</feature>
<feature type="region of interest" description="Disordered" evidence="1">
    <location>
        <begin position="242"/>
        <end position="278"/>
    </location>
</feature>
<organism evidence="2 3">
    <name type="scientific">Edaphochlamys debaryana</name>
    <dbReference type="NCBI Taxonomy" id="47281"/>
    <lineage>
        <taxon>Eukaryota</taxon>
        <taxon>Viridiplantae</taxon>
        <taxon>Chlorophyta</taxon>
        <taxon>core chlorophytes</taxon>
        <taxon>Chlorophyceae</taxon>
        <taxon>CS clade</taxon>
        <taxon>Chlamydomonadales</taxon>
        <taxon>Chlamydomonadales incertae sedis</taxon>
        <taxon>Edaphochlamys</taxon>
    </lineage>
</organism>
<proteinExistence type="predicted"/>
<feature type="region of interest" description="Disordered" evidence="1">
    <location>
        <begin position="357"/>
        <end position="480"/>
    </location>
</feature>
<dbReference type="Proteomes" id="UP000612055">
    <property type="component" value="Unassembled WGS sequence"/>
</dbReference>
<feature type="compositionally biased region" description="Basic and acidic residues" evidence="1">
    <location>
        <begin position="413"/>
        <end position="435"/>
    </location>
</feature>
<sequence>MLPFAQDKESLVLVRKDRFARVEQLDLYTPKQPGVAAGSPPAARTPYRALCDGIQPQALRRSCTQLLSRMCTVKLSLHDGKQLVVVSVHGPYKNLRTAYCTAAEARLTVFGFFSRVMQALSVNEKAPAIFAGDFNAGLQKLAGEIGRTQTAFAESLSQLHVLDIGDPFDPTPGGEPRASSPPDPDPKRRNGRATVDFIGYCSAAPGALQPSWQSVDWAPLPPSREAAREAWHPETVARLDEHDAGALTKQTASSAKAGGAGDGREEKAAGGRKGKAGRPQRYARFWVTEADYARVFHHMLDHVPIIASFNLARAFKTISWWPQAAQSGSSQGAAAAAAPAGTKGAGTEERLQAVGLSRAKTEAAGARAGPPGAKEPASPARVRSAAGGGGEERGTELRPAPPTRVAVPPLAGTKEEGAKTRAKPEANVEAKECGRNSDPAQKLLPKLDAAAGEEVGAGKAEPGPADAASRAGQGEKATKGVGSLLAKMEAAPKAFRVAKVEAVPEMAARAPRAEAGTKTAAGDADGKAPGGKKTESKVLAGVR</sequence>
<comment type="caution">
    <text evidence="2">The sequence shown here is derived from an EMBL/GenBank/DDBJ whole genome shotgun (WGS) entry which is preliminary data.</text>
</comment>
<dbReference type="SUPFAM" id="SSF56219">
    <property type="entry name" value="DNase I-like"/>
    <property type="match status" value="1"/>
</dbReference>
<evidence type="ECO:0000256" key="1">
    <source>
        <dbReference type="SAM" id="MobiDB-lite"/>
    </source>
</evidence>
<feature type="region of interest" description="Disordered" evidence="1">
    <location>
        <begin position="509"/>
        <end position="543"/>
    </location>
</feature>
<feature type="compositionally biased region" description="Low complexity" evidence="1">
    <location>
        <begin position="509"/>
        <end position="523"/>
    </location>
</feature>
<feature type="region of interest" description="Disordered" evidence="1">
    <location>
        <begin position="163"/>
        <end position="192"/>
    </location>
</feature>
<accession>A0A836BYX7</accession>
<keyword evidence="3" id="KW-1185">Reference proteome</keyword>
<evidence type="ECO:0000313" key="2">
    <source>
        <dbReference type="EMBL" id="KAG2494065.1"/>
    </source>
</evidence>
<name>A0A836BYX7_9CHLO</name>
<evidence type="ECO:0008006" key="4">
    <source>
        <dbReference type="Google" id="ProtNLM"/>
    </source>
</evidence>
<dbReference type="Gene3D" id="3.60.10.10">
    <property type="entry name" value="Endonuclease/exonuclease/phosphatase"/>
    <property type="match status" value="1"/>
</dbReference>
<dbReference type="EMBL" id="JAEHOE010000033">
    <property type="protein sequence ID" value="KAG2494065.1"/>
    <property type="molecule type" value="Genomic_DNA"/>
</dbReference>
<dbReference type="AlphaFoldDB" id="A0A836BYX7"/>
<gene>
    <name evidence="2" type="ORF">HYH03_007708</name>
</gene>
<reference evidence="2" key="1">
    <citation type="journal article" date="2020" name="bioRxiv">
        <title>Comparative genomics of Chlamydomonas.</title>
        <authorList>
            <person name="Craig R.J."/>
            <person name="Hasan A.R."/>
            <person name="Ness R.W."/>
            <person name="Keightley P.D."/>
        </authorList>
    </citation>
    <scope>NUCLEOTIDE SEQUENCE</scope>
    <source>
        <strain evidence="2">CCAP 11/70</strain>
    </source>
</reference>